<dbReference type="PANTHER" id="PTHR39069">
    <property type="entry name" value="ECDYSONE-INDUCIBLE GENE E1, ISOFORM A"/>
    <property type="match status" value="1"/>
</dbReference>
<feature type="domain" description="EGF-like" evidence="1">
    <location>
        <begin position="344"/>
        <end position="378"/>
    </location>
</feature>
<feature type="domain" description="EGF-like" evidence="1">
    <location>
        <begin position="90"/>
        <end position="131"/>
    </location>
</feature>
<feature type="domain" description="EGF-like" evidence="1">
    <location>
        <begin position="1109"/>
        <end position="1145"/>
    </location>
</feature>
<reference evidence="2" key="1">
    <citation type="submission" date="2021-04" db="EMBL/GenBank/DDBJ databases">
        <authorList>
            <person name="Chebbi M.A.C M."/>
        </authorList>
    </citation>
    <scope>NUCLEOTIDE SEQUENCE</scope>
</reference>
<name>A0A8J2MG14_COTCN</name>
<feature type="domain" description="EGF-like" evidence="1">
    <location>
        <begin position="978"/>
        <end position="1019"/>
    </location>
</feature>
<feature type="domain" description="EGF-like" evidence="1">
    <location>
        <begin position="1182"/>
        <end position="1226"/>
    </location>
</feature>
<feature type="domain" description="EGF-like" evidence="1">
    <location>
        <begin position="263"/>
        <end position="296"/>
    </location>
</feature>
<evidence type="ECO:0000313" key="2">
    <source>
        <dbReference type="EMBL" id="CAG5078822.1"/>
    </source>
</evidence>
<feature type="domain" description="EGF-like" evidence="1">
    <location>
        <begin position="772"/>
        <end position="806"/>
    </location>
</feature>
<dbReference type="OrthoDB" id="5912242at2759"/>
<feature type="domain" description="EGF-like" evidence="1">
    <location>
        <begin position="1635"/>
        <end position="1677"/>
    </location>
</feature>
<proteinExistence type="predicted"/>
<accession>A0A8J2MG14</accession>
<feature type="domain" description="EGF-like" evidence="1">
    <location>
        <begin position="515"/>
        <end position="543"/>
    </location>
</feature>
<organism evidence="2 3">
    <name type="scientific">Cotesia congregata</name>
    <name type="common">Parasitoid wasp</name>
    <name type="synonym">Apanteles congregatus</name>
    <dbReference type="NCBI Taxonomy" id="51543"/>
    <lineage>
        <taxon>Eukaryota</taxon>
        <taxon>Metazoa</taxon>
        <taxon>Ecdysozoa</taxon>
        <taxon>Arthropoda</taxon>
        <taxon>Hexapoda</taxon>
        <taxon>Insecta</taxon>
        <taxon>Pterygota</taxon>
        <taxon>Neoptera</taxon>
        <taxon>Endopterygota</taxon>
        <taxon>Hymenoptera</taxon>
        <taxon>Apocrita</taxon>
        <taxon>Ichneumonoidea</taxon>
        <taxon>Braconidae</taxon>
        <taxon>Microgastrinae</taxon>
        <taxon>Cotesia</taxon>
    </lineage>
</organism>
<keyword evidence="3" id="KW-1185">Reference proteome</keyword>
<feature type="domain" description="EGF-like" evidence="1">
    <location>
        <begin position="1438"/>
        <end position="1473"/>
    </location>
</feature>
<feature type="domain" description="EGF-like" evidence="1">
    <location>
        <begin position="212"/>
        <end position="257"/>
    </location>
</feature>
<evidence type="ECO:0000259" key="1">
    <source>
        <dbReference type="SMART" id="SM00181"/>
    </source>
</evidence>
<dbReference type="PANTHER" id="PTHR39069:SF8">
    <property type="entry name" value="FI17111P1"/>
    <property type="match status" value="1"/>
</dbReference>
<comment type="caution">
    <text evidence="2">The sequence shown here is derived from an EMBL/GenBank/DDBJ whole genome shotgun (WGS) entry which is preliminary data.</text>
</comment>
<feature type="domain" description="EGF-like" evidence="1">
    <location>
        <begin position="846"/>
        <end position="885"/>
    </location>
</feature>
<dbReference type="InterPro" id="IPR000742">
    <property type="entry name" value="EGF"/>
</dbReference>
<feature type="domain" description="EGF-like" evidence="1">
    <location>
        <begin position="1553"/>
        <end position="1595"/>
    </location>
</feature>
<feature type="domain" description="EGF-like" evidence="1">
    <location>
        <begin position="467"/>
        <end position="503"/>
    </location>
</feature>
<dbReference type="EMBL" id="CAJNRD030001117">
    <property type="protein sequence ID" value="CAG5078822.1"/>
    <property type="molecule type" value="Genomic_DNA"/>
</dbReference>
<dbReference type="SMART" id="SM00181">
    <property type="entry name" value="EGF"/>
    <property type="match status" value="19"/>
</dbReference>
<feature type="domain" description="EGF-like" evidence="1">
    <location>
        <begin position="550"/>
        <end position="585"/>
    </location>
</feature>
<evidence type="ECO:0000313" key="3">
    <source>
        <dbReference type="Proteomes" id="UP000786811"/>
    </source>
</evidence>
<feature type="domain" description="EGF-like" evidence="1">
    <location>
        <begin position="1403"/>
        <end position="1431"/>
    </location>
</feature>
<sequence>MIDSTKKTIAIPEGLITLLKKFLMCHLHRPCCGNYKCDLTDTFGRFECQEKVKLGDTCKYTADCVDILHSVCTKKKCQCRQSNVRVSDHACAPLLNTYCWKNETCAPENSLCIDNECRCKDGFVAEDDECLPVVIGSKCSDDAACASVKFARCSRRKICVCSGDTIATSSRLCSVALGETCDSNRDCGVADSWCDNNKCQCRVQYVANSKIECRLPHLGMSCEKSEECNAHIINSICFDKTCSCNDPYTVHDENTCVATRILYCKEDNECVEMNGACIGGRCRCSANYVKWESKCLPTKLAGRCSTNSDCAAVKFAVCVKGECACPIGLLTVNATTCGKALGKSCNVNIDCAVRFSNCLEKKCQCNHGYIQSSESQCIATDLGMNCFDESDCNLITNARCFENQCSCTEDHIEMNVFTCAPLLNATCTEDHECAPKNSVCIDHKCQCEFSYFPKSNYECVLIDLERRCRIDKDCINIRFAKCSDAGKCICLENFVLTSPTTCSPTLGGYCASKSECFTVNAECSRNQCHCSQGYTQHSDDLCLPVFLGQKCDIDKDCDKISNAECSRRRCQCREGYTKFDRQVCLPLIGTRCTEHKECAVYNSNCVDNTCQCLETFVPQTQSECMSSKYLICRLHQLHRHLFLILSAGIDVYCLKDRDCELINTHCSRFQFCVCNQNFISIDNMTCVPTLGTYCSESVTCATPNSECIDYKCQCSPNYVQGHYNDCSSSRSCQVNYDCQYIPNALCIDKICVCKPDTFALTPSACTHLLNTNCSSSTDCGVDASHCFENKCQCKPDWAALTDMMCVRRSELYHCDNAIDCGEPWHSKCSQNNCVCNANHIALNTLTCLPVLDGNCWRDDQCMTENSHCHDFRCQCKPGLIALIFLAEVALILIINAARTDPPTNCVEFGGTCDLHRRCCGENLKCDQSITFGTYECTEKAKLGDSCRLAFQCVDILHSVCSKNKCVCRQNNVKVSDYACAPILNGYCWKNETCVTKNSLCIDNECQCKNGFVAEANECLPVVIGSKCSDDAACASVKFAECSLNNVCACSENAIAINERTCSIRLGETCQTNDDCTAVKSLCVENKCQCRAQHFAYSEIECRLAFIGMPCNLSRVCYAHFKNSHCIDKTCQCYDNYLLRDGNACLPVTSSYCSTTDKCLDAESVCIASWCQCKTNYVMREFKCLPQQLTGRCSKNSDCSEVTFAVCSKKECACPNGFFNVNATACAKTLGGSCNVNEDCAVRFSNCFEKKCQCNHGYTQYSESQCSATELGTTCFDNSTCNLIKNARCLESQCSCKDNHIEMDASTCAPLLNANCSNDLNCAPQNSVCIDNKCQCEFSYFPKSNYECVLRYLELRCRIDKDCINIRFAKCSDAGKCICRKNYARTGPTTCSPTLGGYCASKSECFTVNAECSRNQCRCSPGHTQHSDDLCLPVFLGQKCDIDKDCDKISNAECSRRRCQCREGYTKFDRQVCLPLIGTRCTEHKECAVYNSNCVDNACQCLETFVPQTQSKCVATGINSICYSDDDCHTVNTHCSRFQYCVCTKNYISLDNTTCVSILGAHCAESATCTTFHSGCIDKKCQCSQGFVPGLYNDCVSGSGLYHCDTAIDCGEPWHSKCSQNRCVCNANHIAVNELTCLPTLGGNCWRDDQCMTEKTHCIDFKCQCRPGFVAVATNMCVAPQ</sequence>
<feature type="domain" description="EGF-like" evidence="1">
    <location>
        <begin position="1355"/>
        <end position="1391"/>
    </location>
</feature>
<feature type="domain" description="EGF-like" evidence="1">
    <location>
        <begin position="1314"/>
        <end position="1348"/>
    </location>
</feature>
<protein>
    <recommendedName>
        <fullName evidence="1">EGF-like domain-containing protein</fullName>
    </recommendedName>
</protein>
<gene>
    <name evidence="2" type="ORF">HICCMSTLAB_LOCUS2850</name>
</gene>
<feature type="domain" description="EGF-like" evidence="1">
    <location>
        <begin position="685"/>
        <end position="733"/>
    </location>
</feature>
<dbReference type="Proteomes" id="UP000786811">
    <property type="component" value="Unassembled WGS sequence"/>
</dbReference>